<evidence type="ECO:0000256" key="3">
    <source>
        <dbReference type="ARBA" id="ARBA00022448"/>
    </source>
</evidence>
<reference evidence="9 10" key="1">
    <citation type="journal article" date="2021" name="Commun. Biol.">
        <title>The genome of Shorea leprosula (Dipterocarpaceae) highlights the ecological relevance of drought in aseasonal tropical rainforests.</title>
        <authorList>
            <person name="Ng K.K.S."/>
            <person name="Kobayashi M.J."/>
            <person name="Fawcett J.A."/>
            <person name="Hatakeyama M."/>
            <person name="Paape T."/>
            <person name="Ng C.H."/>
            <person name="Ang C.C."/>
            <person name="Tnah L.H."/>
            <person name="Lee C.T."/>
            <person name="Nishiyama T."/>
            <person name="Sese J."/>
            <person name="O'Brien M.J."/>
            <person name="Copetti D."/>
            <person name="Mohd Noor M.I."/>
            <person name="Ong R.C."/>
            <person name="Putra M."/>
            <person name="Sireger I.Z."/>
            <person name="Indrioko S."/>
            <person name="Kosugi Y."/>
            <person name="Izuno A."/>
            <person name="Isagi Y."/>
            <person name="Lee S.L."/>
            <person name="Shimizu K.K."/>
        </authorList>
    </citation>
    <scope>NUCLEOTIDE SEQUENCE [LARGE SCALE GENOMIC DNA]</scope>
    <source>
        <strain evidence="9">214</strain>
    </source>
</reference>
<comment type="similarity">
    <text evidence="2">Belongs to the GLUTAMINE DUMPER 1 (TC 9.B.60) family.</text>
</comment>
<keyword evidence="6 8" id="KW-1133">Transmembrane helix</keyword>
<evidence type="ECO:0000256" key="6">
    <source>
        <dbReference type="ARBA" id="ARBA00022989"/>
    </source>
</evidence>
<evidence type="ECO:0000256" key="8">
    <source>
        <dbReference type="SAM" id="Phobius"/>
    </source>
</evidence>
<accession>A0AAV5JQI8</accession>
<keyword evidence="5" id="KW-0029">Amino-acid transport</keyword>
<dbReference type="GO" id="GO:0006865">
    <property type="term" value="P:amino acid transport"/>
    <property type="evidence" value="ECO:0007669"/>
    <property type="project" value="UniProtKB-KW"/>
</dbReference>
<dbReference type="GO" id="GO:0016020">
    <property type="term" value="C:membrane"/>
    <property type="evidence" value="ECO:0007669"/>
    <property type="project" value="UniProtKB-SubCell"/>
</dbReference>
<proteinExistence type="inferred from homology"/>
<keyword evidence="10" id="KW-1185">Reference proteome</keyword>
<evidence type="ECO:0000256" key="5">
    <source>
        <dbReference type="ARBA" id="ARBA00022970"/>
    </source>
</evidence>
<name>A0AAV5JQI8_9ROSI</name>
<gene>
    <name evidence="9" type="ORF">SLEP1_g27468</name>
</gene>
<keyword evidence="4 8" id="KW-0812">Transmembrane</keyword>
<comment type="caution">
    <text evidence="9">The sequence shown here is derived from an EMBL/GenBank/DDBJ whole genome shotgun (WGS) entry which is preliminary data.</text>
</comment>
<evidence type="ECO:0000256" key="7">
    <source>
        <dbReference type="ARBA" id="ARBA00023136"/>
    </source>
</evidence>
<keyword evidence="3" id="KW-0813">Transport</keyword>
<feature type="transmembrane region" description="Helical" evidence="8">
    <location>
        <begin position="48"/>
        <end position="70"/>
    </location>
</feature>
<evidence type="ECO:0000313" key="10">
    <source>
        <dbReference type="Proteomes" id="UP001054252"/>
    </source>
</evidence>
<keyword evidence="7 8" id="KW-0472">Membrane</keyword>
<organism evidence="9 10">
    <name type="scientific">Rubroshorea leprosula</name>
    <dbReference type="NCBI Taxonomy" id="152421"/>
    <lineage>
        <taxon>Eukaryota</taxon>
        <taxon>Viridiplantae</taxon>
        <taxon>Streptophyta</taxon>
        <taxon>Embryophyta</taxon>
        <taxon>Tracheophyta</taxon>
        <taxon>Spermatophyta</taxon>
        <taxon>Magnoliopsida</taxon>
        <taxon>eudicotyledons</taxon>
        <taxon>Gunneridae</taxon>
        <taxon>Pentapetalae</taxon>
        <taxon>rosids</taxon>
        <taxon>malvids</taxon>
        <taxon>Malvales</taxon>
        <taxon>Dipterocarpaceae</taxon>
        <taxon>Rubroshorea</taxon>
    </lineage>
</organism>
<sequence>MFVTIAITESQRKDGEAVSERRKRMEVTVSVSEDPTPSFTELSVSSLPYLYCCLSLAFLLMVVASALLIFSFRKQSSSTSENPQISLPVILEIDAEKPKIVVIMAGNDKPTHLVIPVAPNSTIRQPVAARISNECAIKRFKLHFLFCASGATAAQKRCR</sequence>
<dbReference type="Proteomes" id="UP001054252">
    <property type="component" value="Unassembled WGS sequence"/>
</dbReference>
<dbReference type="PANTHER" id="PTHR33228:SF80">
    <property type="entry name" value="PROTEIN, PUTATIVE-RELATED"/>
    <property type="match status" value="1"/>
</dbReference>
<dbReference type="InterPro" id="IPR040359">
    <property type="entry name" value="GDU"/>
</dbReference>
<evidence type="ECO:0000256" key="4">
    <source>
        <dbReference type="ARBA" id="ARBA00022692"/>
    </source>
</evidence>
<comment type="subcellular location">
    <subcellularLocation>
        <location evidence="1">Membrane</location>
        <topology evidence="1">Single-pass membrane protein</topology>
    </subcellularLocation>
</comment>
<evidence type="ECO:0000256" key="1">
    <source>
        <dbReference type="ARBA" id="ARBA00004167"/>
    </source>
</evidence>
<protein>
    <submittedName>
        <fullName evidence="9">Uncharacterized protein</fullName>
    </submittedName>
</protein>
<dbReference type="AlphaFoldDB" id="A0AAV5JQI8"/>
<evidence type="ECO:0000313" key="9">
    <source>
        <dbReference type="EMBL" id="GKV16898.1"/>
    </source>
</evidence>
<evidence type="ECO:0000256" key="2">
    <source>
        <dbReference type="ARBA" id="ARBA00009977"/>
    </source>
</evidence>
<dbReference type="PANTHER" id="PTHR33228">
    <property type="entry name" value="PROTEIN GLUTAMINE DUMPER 4-RELATED"/>
    <property type="match status" value="1"/>
</dbReference>
<dbReference type="GO" id="GO:0080143">
    <property type="term" value="P:regulation of amino acid export"/>
    <property type="evidence" value="ECO:0007669"/>
    <property type="project" value="InterPro"/>
</dbReference>
<dbReference type="EMBL" id="BPVZ01000046">
    <property type="protein sequence ID" value="GKV16898.1"/>
    <property type="molecule type" value="Genomic_DNA"/>
</dbReference>